<evidence type="ECO:0000313" key="2">
    <source>
        <dbReference type="Proteomes" id="UP000233597"/>
    </source>
</evidence>
<dbReference type="AlphaFoldDB" id="A0A2N3KJ22"/>
<comment type="caution">
    <text evidence="1">The sequence shown here is derived from an EMBL/GenBank/DDBJ whole genome shotgun (WGS) entry which is preliminary data.</text>
</comment>
<dbReference type="EMBL" id="NWTK01000016">
    <property type="protein sequence ID" value="PKR50520.1"/>
    <property type="molecule type" value="Genomic_DNA"/>
</dbReference>
<evidence type="ECO:0008006" key="3">
    <source>
        <dbReference type="Google" id="ProtNLM"/>
    </source>
</evidence>
<proteinExistence type="predicted"/>
<gene>
    <name evidence="1" type="ORF">COO20_20470</name>
</gene>
<sequence length="126" mass="13815">MVVNWKIRDMPILTLTVSPDLVPVIDRSGDEIADHLLGIIRDYLAPRPGTEQIMFIPALAAIRGCALLARLEHRASETRPMEIRKACADAIASYLADRFARSIRVRLIALDPENIGASDIGVEAGL</sequence>
<reference evidence="1 2" key="1">
    <citation type="submission" date="2017-09" db="EMBL/GenBank/DDBJ databases">
        <title>Biodiversity and function of Thalassospira species in the particle-attached aromatic-hydrocarbon-degrading consortia from the surface seawater of the South China Sea.</title>
        <authorList>
            <person name="Dong C."/>
            <person name="Liu R."/>
            <person name="Shao Z."/>
        </authorList>
    </citation>
    <scope>NUCLEOTIDE SEQUENCE [LARGE SCALE GENOMIC DNA]</scope>
    <source>
        <strain evidence="1 2">CSC1P2</strain>
    </source>
</reference>
<dbReference type="Proteomes" id="UP000233597">
    <property type="component" value="Unassembled WGS sequence"/>
</dbReference>
<accession>A0A2N3KJ22</accession>
<organism evidence="1 2">
    <name type="scientific">Thalassospira marina</name>
    <dbReference type="NCBI Taxonomy" id="2048283"/>
    <lineage>
        <taxon>Bacteria</taxon>
        <taxon>Pseudomonadati</taxon>
        <taxon>Pseudomonadota</taxon>
        <taxon>Alphaproteobacteria</taxon>
        <taxon>Rhodospirillales</taxon>
        <taxon>Thalassospiraceae</taxon>
        <taxon>Thalassospira</taxon>
    </lineage>
</organism>
<name>A0A2N3KJ22_9PROT</name>
<protein>
    <recommendedName>
        <fullName evidence="3">5-carboxymethyl-2-hydroxymuconate isomerase</fullName>
    </recommendedName>
</protein>
<evidence type="ECO:0000313" key="1">
    <source>
        <dbReference type="EMBL" id="PKR50520.1"/>
    </source>
</evidence>